<comment type="caution">
    <text evidence="1">The sequence shown here is derived from an EMBL/GenBank/DDBJ whole genome shotgun (WGS) entry which is preliminary data.</text>
</comment>
<protein>
    <submittedName>
        <fullName evidence="1">Uncharacterized protein</fullName>
    </submittedName>
</protein>
<dbReference type="EMBL" id="AAAGNC010000003">
    <property type="protein sequence ID" value="EAC0255731.1"/>
    <property type="molecule type" value="Genomic_DNA"/>
</dbReference>
<name>A0A3Z4X667_SALET</name>
<evidence type="ECO:0000313" key="1">
    <source>
        <dbReference type="EMBL" id="EAC0255731.1"/>
    </source>
</evidence>
<reference evidence="1" key="1">
    <citation type="submission" date="2018-11" db="EMBL/GenBank/DDBJ databases">
        <authorList>
            <person name="Ashton P.M."/>
            <person name="Dallman T."/>
            <person name="Nair S."/>
            <person name="De Pinna E."/>
            <person name="Peters T."/>
            <person name="Grant K."/>
        </authorList>
    </citation>
    <scope>NUCLEOTIDE SEQUENCE [LARGE SCALE GENOMIC DNA]</scope>
    <source>
        <strain evidence="1">634658</strain>
    </source>
</reference>
<gene>
    <name evidence="1" type="ORF">EHE49_03500</name>
</gene>
<organism evidence="1">
    <name type="scientific">Salmonella enterica subsp. enterica serovar Chester</name>
    <dbReference type="NCBI Taxonomy" id="149386"/>
    <lineage>
        <taxon>Bacteria</taxon>
        <taxon>Pseudomonadati</taxon>
        <taxon>Pseudomonadota</taxon>
        <taxon>Gammaproteobacteria</taxon>
        <taxon>Enterobacterales</taxon>
        <taxon>Enterobacteriaceae</taxon>
        <taxon>Salmonella</taxon>
    </lineage>
</organism>
<dbReference type="Proteomes" id="UP000839816">
    <property type="component" value="Unassembled WGS sequence"/>
</dbReference>
<proteinExistence type="predicted"/>
<sequence>METPPNTDLALAIEHMKNHQLTLLNAGIDGQRQGYALVAKAALELNKILLAKLYGLENSVLHATHLGEASELVTDVRLYASREMERLVNEWNVQCNGERADNDPRKVALTPGVYIKDGSINEYTGFN</sequence>
<accession>A0A3Z4X667</accession>
<dbReference type="AlphaFoldDB" id="A0A3Z4X667"/>